<keyword evidence="6 7" id="KW-0472">Membrane</keyword>
<gene>
    <name evidence="10" type="ORF">E1262_01545</name>
</gene>
<feature type="domain" description="ABC transmembrane type-1" evidence="9">
    <location>
        <begin position="94"/>
        <end position="287"/>
    </location>
</feature>
<dbReference type="InterPro" id="IPR000515">
    <property type="entry name" value="MetI-like"/>
</dbReference>
<feature type="transmembrane region" description="Helical" evidence="7">
    <location>
        <begin position="209"/>
        <end position="230"/>
    </location>
</feature>
<dbReference type="CDD" id="cd06261">
    <property type="entry name" value="TM_PBP2"/>
    <property type="match status" value="1"/>
</dbReference>
<dbReference type="PROSITE" id="PS50928">
    <property type="entry name" value="ABC_TM1"/>
    <property type="match status" value="1"/>
</dbReference>
<comment type="caution">
    <text evidence="10">The sequence shown here is derived from an EMBL/GenBank/DDBJ whole genome shotgun (WGS) entry which is preliminary data.</text>
</comment>
<comment type="subcellular location">
    <subcellularLocation>
        <location evidence="1 7">Cell membrane</location>
        <topology evidence="1 7">Multi-pass membrane protein</topology>
    </subcellularLocation>
</comment>
<feature type="region of interest" description="Disordered" evidence="8">
    <location>
        <begin position="1"/>
        <end position="25"/>
    </location>
</feature>
<dbReference type="Gene3D" id="1.10.3720.10">
    <property type="entry name" value="MetI-like"/>
    <property type="match status" value="1"/>
</dbReference>
<keyword evidence="3" id="KW-1003">Cell membrane</keyword>
<evidence type="ECO:0000313" key="10">
    <source>
        <dbReference type="EMBL" id="TDD72573.1"/>
    </source>
</evidence>
<evidence type="ECO:0000259" key="9">
    <source>
        <dbReference type="PROSITE" id="PS50928"/>
    </source>
</evidence>
<dbReference type="GO" id="GO:0055085">
    <property type="term" value="P:transmembrane transport"/>
    <property type="evidence" value="ECO:0007669"/>
    <property type="project" value="InterPro"/>
</dbReference>
<dbReference type="PANTHER" id="PTHR43744:SF12">
    <property type="entry name" value="ABC TRANSPORTER PERMEASE PROTEIN MG189-RELATED"/>
    <property type="match status" value="1"/>
</dbReference>
<feature type="transmembrane region" description="Helical" evidence="7">
    <location>
        <begin position="98"/>
        <end position="119"/>
    </location>
</feature>
<evidence type="ECO:0000256" key="5">
    <source>
        <dbReference type="ARBA" id="ARBA00022989"/>
    </source>
</evidence>
<feature type="transmembrane region" description="Helical" evidence="7">
    <location>
        <begin position="264"/>
        <end position="287"/>
    </location>
</feature>
<keyword evidence="5 7" id="KW-1133">Transmembrane helix</keyword>
<feature type="compositionally biased region" description="Low complexity" evidence="8">
    <location>
        <begin position="1"/>
        <end position="16"/>
    </location>
</feature>
<dbReference type="OrthoDB" id="2063054at2"/>
<evidence type="ECO:0000256" key="8">
    <source>
        <dbReference type="SAM" id="MobiDB-lite"/>
    </source>
</evidence>
<keyword evidence="4 7" id="KW-0812">Transmembrane</keyword>
<evidence type="ECO:0000256" key="3">
    <source>
        <dbReference type="ARBA" id="ARBA00022475"/>
    </source>
</evidence>
<accession>A0A4R5AIV8</accession>
<dbReference type="RefSeq" id="WP_132101289.1">
    <property type="nucleotide sequence ID" value="NZ_SMLB01000002.1"/>
</dbReference>
<sequence length="302" mass="32701">MAGTPTAAPATVGRPPKAMPAGSRRGRTNWGATALLVLGAMYCVLPSLWVFIAATKSPGELFTTFSFWPSVTGGLQENLSELTAFGDNAFYRWALNTLLYAGVGSVLTVVVSAAAGYALAKYRFRGRELMFRLILAGVLVPQVTLAIPQYLLLAKVDLTGTYWSVLLPSLISPFSIYLCRIYATAAVPDELLESGRLDGSSEFRLFRSIGLPLMVPGLITVLLLQFVAIWNNFLLPFIMLSESEKYPLTVGLFALLNQGASQPALYTLVITGAALSILPLIALFLLLQRYWRLDLLSGGLKG</sequence>
<keyword evidence="11" id="KW-1185">Reference proteome</keyword>
<evidence type="ECO:0000256" key="7">
    <source>
        <dbReference type="RuleBase" id="RU363032"/>
    </source>
</evidence>
<dbReference type="AlphaFoldDB" id="A0A4R5AIV8"/>
<comment type="similarity">
    <text evidence="7">Belongs to the binding-protein-dependent transport system permease family.</text>
</comment>
<reference evidence="10 11" key="1">
    <citation type="submission" date="2019-02" db="EMBL/GenBank/DDBJ databases">
        <title>Draft genome sequences of novel Actinobacteria.</title>
        <authorList>
            <person name="Sahin N."/>
            <person name="Ay H."/>
            <person name="Saygin H."/>
        </authorList>
    </citation>
    <scope>NUCLEOTIDE SEQUENCE [LARGE SCALE GENOMIC DNA]</scope>
    <source>
        <strain evidence="10 11">8K307</strain>
    </source>
</reference>
<keyword evidence="2 7" id="KW-0813">Transport</keyword>
<dbReference type="GO" id="GO:0005886">
    <property type="term" value="C:plasma membrane"/>
    <property type="evidence" value="ECO:0007669"/>
    <property type="project" value="UniProtKB-SubCell"/>
</dbReference>
<dbReference type="Pfam" id="PF00528">
    <property type="entry name" value="BPD_transp_1"/>
    <property type="match status" value="1"/>
</dbReference>
<dbReference type="InterPro" id="IPR035906">
    <property type="entry name" value="MetI-like_sf"/>
</dbReference>
<dbReference type="EMBL" id="SMLB01000002">
    <property type="protein sequence ID" value="TDD72573.1"/>
    <property type="molecule type" value="Genomic_DNA"/>
</dbReference>
<name>A0A4R5AIV8_9ACTN</name>
<evidence type="ECO:0000256" key="4">
    <source>
        <dbReference type="ARBA" id="ARBA00022692"/>
    </source>
</evidence>
<evidence type="ECO:0000256" key="6">
    <source>
        <dbReference type="ARBA" id="ARBA00023136"/>
    </source>
</evidence>
<feature type="transmembrane region" description="Helical" evidence="7">
    <location>
        <begin position="165"/>
        <end position="188"/>
    </location>
</feature>
<protein>
    <submittedName>
        <fullName evidence="10">Carbohydrate ABC transporter permease</fullName>
    </submittedName>
</protein>
<dbReference type="PANTHER" id="PTHR43744">
    <property type="entry name" value="ABC TRANSPORTER PERMEASE PROTEIN MG189-RELATED-RELATED"/>
    <property type="match status" value="1"/>
</dbReference>
<evidence type="ECO:0000256" key="1">
    <source>
        <dbReference type="ARBA" id="ARBA00004651"/>
    </source>
</evidence>
<feature type="transmembrane region" description="Helical" evidence="7">
    <location>
        <begin position="131"/>
        <end position="153"/>
    </location>
</feature>
<evidence type="ECO:0000256" key="2">
    <source>
        <dbReference type="ARBA" id="ARBA00022448"/>
    </source>
</evidence>
<evidence type="ECO:0000313" key="11">
    <source>
        <dbReference type="Proteomes" id="UP000295217"/>
    </source>
</evidence>
<proteinExistence type="inferred from homology"/>
<feature type="transmembrane region" description="Helical" evidence="7">
    <location>
        <begin position="30"/>
        <end position="52"/>
    </location>
</feature>
<organism evidence="10 11">
    <name type="scientific">Jiangella aurantiaca</name>
    <dbReference type="NCBI Taxonomy" id="2530373"/>
    <lineage>
        <taxon>Bacteria</taxon>
        <taxon>Bacillati</taxon>
        <taxon>Actinomycetota</taxon>
        <taxon>Actinomycetes</taxon>
        <taxon>Jiangellales</taxon>
        <taxon>Jiangellaceae</taxon>
        <taxon>Jiangella</taxon>
    </lineage>
</organism>
<dbReference type="Proteomes" id="UP000295217">
    <property type="component" value="Unassembled WGS sequence"/>
</dbReference>
<dbReference type="SUPFAM" id="SSF161098">
    <property type="entry name" value="MetI-like"/>
    <property type="match status" value="1"/>
</dbReference>